<organism evidence="3 4">
    <name type="scientific">Cucurbitaria berberidis CBS 394.84</name>
    <dbReference type="NCBI Taxonomy" id="1168544"/>
    <lineage>
        <taxon>Eukaryota</taxon>
        <taxon>Fungi</taxon>
        <taxon>Dikarya</taxon>
        <taxon>Ascomycota</taxon>
        <taxon>Pezizomycotina</taxon>
        <taxon>Dothideomycetes</taxon>
        <taxon>Pleosporomycetidae</taxon>
        <taxon>Pleosporales</taxon>
        <taxon>Pleosporineae</taxon>
        <taxon>Cucurbitariaceae</taxon>
        <taxon>Cucurbitaria</taxon>
    </lineage>
</organism>
<proteinExistence type="predicted"/>
<name>A0A9P4G9D5_9PLEO</name>
<comment type="caution">
    <text evidence="3">The sequence shown here is derived from an EMBL/GenBank/DDBJ whole genome shotgun (WGS) entry which is preliminary data.</text>
</comment>
<evidence type="ECO:0000313" key="4">
    <source>
        <dbReference type="Proteomes" id="UP000800039"/>
    </source>
</evidence>
<dbReference type="GeneID" id="63844196"/>
<feature type="compositionally biased region" description="Basic and acidic residues" evidence="1">
    <location>
        <begin position="86"/>
        <end position="102"/>
    </location>
</feature>
<reference evidence="3" key="1">
    <citation type="submission" date="2020-01" db="EMBL/GenBank/DDBJ databases">
        <authorList>
            <consortium name="DOE Joint Genome Institute"/>
            <person name="Haridas S."/>
            <person name="Albert R."/>
            <person name="Binder M."/>
            <person name="Bloem J."/>
            <person name="Labutti K."/>
            <person name="Salamov A."/>
            <person name="Andreopoulos B."/>
            <person name="Baker S.E."/>
            <person name="Barry K."/>
            <person name="Bills G."/>
            <person name="Bluhm B.H."/>
            <person name="Cannon C."/>
            <person name="Castanera R."/>
            <person name="Culley D.E."/>
            <person name="Daum C."/>
            <person name="Ezra D."/>
            <person name="Gonzalez J.B."/>
            <person name="Henrissat B."/>
            <person name="Kuo A."/>
            <person name="Liang C."/>
            <person name="Lipzen A."/>
            <person name="Lutzoni F."/>
            <person name="Magnuson J."/>
            <person name="Mondo S."/>
            <person name="Nolan M."/>
            <person name="Ohm R."/>
            <person name="Pangilinan J."/>
            <person name="Park H.-J."/>
            <person name="Ramirez L."/>
            <person name="Alfaro M."/>
            <person name="Sun H."/>
            <person name="Tritt A."/>
            <person name="Yoshinaga Y."/>
            <person name="Zwiers L.-H."/>
            <person name="Turgeon B.G."/>
            <person name="Goodwin S.B."/>
            <person name="Spatafora J.W."/>
            <person name="Crous P.W."/>
            <person name="Grigoriev I.V."/>
        </authorList>
    </citation>
    <scope>NUCLEOTIDE SEQUENCE</scope>
    <source>
        <strain evidence="3">CBS 394.84</strain>
    </source>
</reference>
<dbReference type="EMBL" id="ML976618">
    <property type="protein sequence ID" value="KAF1841558.1"/>
    <property type="molecule type" value="Genomic_DNA"/>
</dbReference>
<keyword evidence="2" id="KW-0472">Membrane</keyword>
<evidence type="ECO:0000256" key="1">
    <source>
        <dbReference type="SAM" id="MobiDB-lite"/>
    </source>
</evidence>
<accession>A0A9P4G9D5</accession>
<evidence type="ECO:0000256" key="2">
    <source>
        <dbReference type="SAM" id="Phobius"/>
    </source>
</evidence>
<keyword evidence="4" id="KW-1185">Reference proteome</keyword>
<gene>
    <name evidence="3" type="ORF">K460DRAFT_169323</name>
</gene>
<feature type="region of interest" description="Disordered" evidence="1">
    <location>
        <begin position="77"/>
        <end position="102"/>
    </location>
</feature>
<protein>
    <submittedName>
        <fullName evidence="3">Uncharacterized protein</fullName>
    </submittedName>
</protein>
<dbReference type="AlphaFoldDB" id="A0A9P4G9D5"/>
<evidence type="ECO:0000313" key="3">
    <source>
        <dbReference type="EMBL" id="KAF1841558.1"/>
    </source>
</evidence>
<keyword evidence="2" id="KW-1133">Transmembrane helix</keyword>
<dbReference type="RefSeq" id="XP_040784121.1">
    <property type="nucleotide sequence ID" value="XM_040926944.1"/>
</dbReference>
<sequence>MTAFAKYTSTTYSDQTALWLLIQTPSALPLRRLVEPENLSSAMPVSSIFFGLLTLAFATYTAAVSRPSTDLIERNTTFSQIQPSRDSPHKYNFHEFRPRDDP</sequence>
<feature type="transmembrane region" description="Helical" evidence="2">
    <location>
        <begin position="42"/>
        <end position="64"/>
    </location>
</feature>
<dbReference type="Proteomes" id="UP000800039">
    <property type="component" value="Unassembled WGS sequence"/>
</dbReference>
<keyword evidence="2" id="KW-0812">Transmembrane</keyword>